<dbReference type="InterPro" id="IPR000924">
    <property type="entry name" value="Glu/Gln-tRNA-synth"/>
</dbReference>
<proteinExistence type="inferred from homology"/>
<comment type="similarity">
    <text evidence="7">Belongs to the class-I aminoacyl-tRNA synthetase family. GluQ subfamily.</text>
</comment>
<feature type="binding site" evidence="7">
    <location>
        <position position="47"/>
    </location>
    <ligand>
        <name>L-glutamate</name>
        <dbReference type="ChEBI" id="CHEBI:29985"/>
    </ligand>
</feature>
<gene>
    <name evidence="7" type="primary">gluQ</name>
    <name evidence="10" type="ORF">JCM31447_30800</name>
</gene>
<accession>A0A4V0P2W1</accession>
<dbReference type="GO" id="GO:0008270">
    <property type="term" value="F:zinc ion binding"/>
    <property type="evidence" value="ECO:0007669"/>
    <property type="project" value="UniProtKB-UniRule"/>
</dbReference>
<dbReference type="PRINTS" id="PR00987">
    <property type="entry name" value="TRNASYNTHGLU"/>
</dbReference>
<evidence type="ECO:0000313" key="11">
    <source>
        <dbReference type="Proteomes" id="UP000291236"/>
    </source>
</evidence>
<comment type="function">
    <text evidence="7">Catalyzes the tRNA-independent activation of glutamate in presence of ATP and the subsequent transfer of glutamate onto a tRNA(Asp). Glutamate is transferred on the 2-amino-5-(4,5-dihydroxy-2-cyclopenten-1-yl) moiety of the queuosine in the wobble position of the QUC anticodon.</text>
</comment>
<keyword evidence="8" id="KW-0648">Protein biosynthesis</keyword>
<evidence type="ECO:0000256" key="3">
    <source>
        <dbReference type="ARBA" id="ARBA00022741"/>
    </source>
</evidence>
<feature type="binding site" evidence="7">
    <location>
        <position position="103"/>
    </location>
    <ligand>
        <name>Zn(2+)</name>
        <dbReference type="ChEBI" id="CHEBI:29105"/>
    </ligand>
</feature>
<dbReference type="InterPro" id="IPR020058">
    <property type="entry name" value="Glu/Gln-tRNA-synth_Ib_cat-dom"/>
</dbReference>
<dbReference type="InterPro" id="IPR014729">
    <property type="entry name" value="Rossmann-like_a/b/a_fold"/>
</dbReference>
<feature type="binding site" evidence="7">
    <location>
        <position position="105"/>
    </location>
    <ligand>
        <name>Zn(2+)</name>
        <dbReference type="ChEBI" id="CHEBI:29105"/>
    </ligand>
</feature>
<evidence type="ECO:0000313" key="10">
    <source>
        <dbReference type="EMBL" id="BBH54607.1"/>
    </source>
</evidence>
<evidence type="ECO:0000259" key="9">
    <source>
        <dbReference type="Pfam" id="PF00749"/>
    </source>
</evidence>
<feature type="binding site" evidence="7">
    <location>
        <position position="124"/>
    </location>
    <ligand>
        <name>Zn(2+)</name>
        <dbReference type="ChEBI" id="CHEBI:29105"/>
    </ligand>
</feature>
<dbReference type="Gene3D" id="3.40.50.620">
    <property type="entry name" value="HUPs"/>
    <property type="match status" value="1"/>
</dbReference>
<feature type="binding site" evidence="7">
    <location>
        <begin position="11"/>
        <end position="15"/>
    </location>
    <ligand>
        <name>L-glutamate</name>
        <dbReference type="ChEBI" id="CHEBI:29985"/>
    </ligand>
</feature>
<keyword evidence="5 7" id="KW-0067">ATP-binding</keyword>
<keyword evidence="4 7" id="KW-0862">Zinc</keyword>
<dbReference type="InterPro" id="IPR022380">
    <property type="entry name" value="Glu-Q_tRNA(Asp)_Synthase"/>
</dbReference>
<feature type="binding site" evidence="7">
    <location>
        <position position="200"/>
    </location>
    <ligand>
        <name>L-glutamate</name>
        <dbReference type="ChEBI" id="CHEBI:29985"/>
    </ligand>
</feature>
<organism evidence="10 11">
    <name type="scientific">Fluviispira sanaruensis</name>
    <dbReference type="NCBI Taxonomy" id="2493639"/>
    <lineage>
        <taxon>Bacteria</taxon>
        <taxon>Pseudomonadati</taxon>
        <taxon>Bdellovibrionota</taxon>
        <taxon>Oligoflexia</taxon>
        <taxon>Silvanigrellales</taxon>
        <taxon>Silvanigrellaceae</taxon>
        <taxon>Fluviispira</taxon>
    </lineage>
</organism>
<feature type="domain" description="Glutamyl/glutaminyl-tRNA synthetase class Ib catalytic" evidence="9">
    <location>
        <begin position="11"/>
        <end position="247"/>
    </location>
</feature>
<dbReference type="HAMAP" id="MF_01428">
    <property type="entry name" value="Glu_Q_tRNA_synth"/>
    <property type="match status" value="1"/>
</dbReference>
<dbReference type="EC" id="6.1.1.-" evidence="7"/>
<evidence type="ECO:0000256" key="1">
    <source>
        <dbReference type="ARBA" id="ARBA00022598"/>
    </source>
</evidence>
<dbReference type="PANTHER" id="PTHR43311">
    <property type="entry name" value="GLUTAMATE--TRNA LIGASE"/>
    <property type="match status" value="1"/>
</dbReference>
<feature type="binding site" evidence="7">
    <location>
        <position position="182"/>
    </location>
    <ligand>
        <name>L-glutamate</name>
        <dbReference type="ChEBI" id="CHEBI:29985"/>
    </ligand>
</feature>
<dbReference type="GO" id="GO:0005829">
    <property type="term" value="C:cytosol"/>
    <property type="evidence" value="ECO:0007669"/>
    <property type="project" value="TreeGrafter"/>
</dbReference>
<evidence type="ECO:0000256" key="7">
    <source>
        <dbReference type="HAMAP-Rule" id="MF_01428"/>
    </source>
</evidence>
<dbReference type="Proteomes" id="UP000291236">
    <property type="component" value="Chromosome"/>
</dbReference>
<dbReference type="SUPFAM" id="SSF52374">
    <property type="entry name" value="Nucleotidylyl transferase"/>
    <property type="match status" value="1"/>
</dbReference>
<dbReference type="GO" id="GO:0004818">
    <property type="term" value="F:glutamate-tRNA ligase activity"/>
    <property type="evidence" value="ECO:0007669"/>
    <property type="project" value="TreeGrafter"/>
</dbReference>
<dbReference type="GO" id="GO:0006400">
    <property type="term" value="P:tRNA modification"/>
    <property type="evidence" value="ECO:0007669"/>
    <property type="project" value="InterPro"/>
</dbReference>
<keyword evidence="3 7" id="KW-0547">Nucleotide-binding</keyword>
<evidence type="ECO:0000256" key="6">
    <source>
        <dbReference type="ARBA" id="ARBA00023146"/>
    </source>
</evidence>
<keyword evidence="1 7" id="KW-0436">Ligase</keyword>
<feature type="binding site" evidence="7">
    <location>
        <position position="241"/>
    </location>
    <ligand>
        <name>ATP</name>
        <dbReference type="ChEBI" id="CHEBI:30616"/>
    </ligand>
</feature>
<keyword evidence="11" id="KW-1185">Reference proteome</keyword>
<feature type="short sequence motif" description="'HIGH' region" evidence="7">
    <location>
        <begin position="14"/>
        <end position="24"/>
    </location>
</feature>
<evidence type="ECO:0000256" key="5">
    <source>
        <dbReference type="ARBA" id="ARBA00022840"/>
    </source>
</evidence>
<evidence type="ECO:0000256" key="2">
    <source>
        <dbReference type="ARBA" id="ARBA00022723"/>
    </source>
</evidence>
<dbReference type="OrthoDB" id="5288516at2"/>
<dbReference type="Pfam" id="PF00749">
    <property type="entry name" value="tRNA-synt_1c"/>
    <property type="match status" value="1"/>
</dbReference>
<dbReference type="GO" id="GO:0006424">
    <property type="term" value="P:glutamyl-tRNA aminoacylation"/>
    <property type="evidence" value="ECO:0007669"/>
    <property type="project" value="InterPro"/>
</dbReference>
<feature type="binding site" evidence="7">
    <location>
        <position position="128"/>
    </location>
    <ligand>
        <name>Zn(2+)</name>
        <dbReference type="ChEBI" id="CHEBI:29105"/>
    </ligand>
</feature>
<dbReference type="GO" id="GO:0005524">
    <property type="term" value="F:ATP binding"/>
    <property type="evidence" value="ECO:0007669"/>
    <property type="project" value="UniProtKB-KW"/>
</dbReference>
<reference evidence="10 11" key="1">
    <citation type="submission" date="2018-12" db="EMBL/GenBank/DDBJ databases">
        <title>Rubrispira sanarue gen. nov., sp., nov., a member of the order Silvanigrellales, isolated from a brackish lake in Hamamatsu Japan.</title>
        <authorList>
            <person name="Maejima Y."/>
            <person name="Iino T."/>
            <person name="Muraguchi Y."/>
            <person name="Fukuda K."/>
            <person name="Nojiri H."/>
            <person name="Ohkuma M."/>
            <person name="Moriuchi R."/>
            <person name="Dohra H."/>
            <person name="Kimbara K."/>
            <person name="Shintani M."/>
        </authorList>
    </citation>
    <scope>NUCLEOTIDE SEQUENCE [LARGE SCALE GENOMIC DNA]</scope>
    <source>
        <strain evidence="10 11">RF1110005</strain>
    </source>
</reference>
<keyword evidence="6 7" id="KW-0030">Aminoacyl-tRNA synthetase</keyword>
<feature type="short sequence motif" description="'KMSKS' region" evidence="7">
    <location>
        <begin position="238"/>
        <end position="242"/>
    </location>
</feature>
<keyword evidence="2 7" id="KW-0479">Metal-binding</keyword>
<dbReference type="NCBIfam" id="TIGR03838">
    <property type="entry name" value="queuosine_YadB"/>
    <property type="match status" value="1"/>
</dbReference>
<dbReference type="InterPro" id="IPR049940">
    <property type="entry name" value="GluQ/Sye"/>
</dbReference>
<dbReference type="PANTHER" id="PTHR43311:SF1">
    <property type="entry name" value="GLUTAMYL-Q TRNA(ASP) SYNTHETASE"/>
    <property type="match status" value="1"/>
</dbReference>
<sequence length="298" mass="34360">MMTTPKKYIGRFAPSPTGKLHFGSLVTALASYLRARSQAGKWLLRIEDVDTTRIEKGAIHSILATLENYGFQWDDEIIYQSKRSNIYQEYVEILKVKDLIYNCICTRREISKNKKNSLSGESIYSGKCRNFNNPSFLKHSQRIKTFETIISFHDLLRGDLTQNLAEDVGDFIIWRSENFASYQLAVVVDDHLQGITEVVRGSDLYFQTPRQIYLQRCLNFKTPIYAHIPVVMNEFGQKLSKQTKANPIIKENARSNLISALNYLGFDYGVQNIILETTKNNNEILEKAAMYYNLKNNK</sequence>
<evidence type="ECO:0000256" key="8">
    <source>
        <dbReference type="RuleBase" id="RU363037"/>
    </source>
</evidence>
<dbReference type="NCBIfam" id="NF004314">
    <property type="entry name" value="PRK05710.1-3"/>
    <property type="match status" value="1"/>
</dbReference>
<name>A0A4V0P2W1_FLUSA</name>
<dbReference type="AlphaFoldDB" id="A0A4V0P2W1"/>
<protein>
    <recommendedName>
        <fullName evidence="7">Glutamyl-Q tRNA(Asp) synthetase</fullName>
        <shortName evidence="7">Glu-Q-RSs</shortName>
        <ecNumber evidence="7">6.1.1.-</ecNumber>
    </recommendedName>
</protein>
<comment type="cofactor">
    <cofactor evidence="7">
        <name>Zn(2+)</name>
        <dbReference type="ChEBI" id="CHEBI:29105"/>
    </cofactor>
    <text evidence="7">Binds 1 zinc ion per subunit.</text>
</comment>
<evidence type="ECO:0000256" key="4">
    <source>
        <dbReference type="ARBA" id="ARBA00022833"/>
    </source>
</evidence>
<dbReference type="KEGG" id="sbf:JCM31447_30800"/>
<dbReference type="EMBL" id="AP019368">
    <property type="protein sequence ID" value="BBH54607.1"/>
    <property type="molecule type" value="Genomic_DNA"/>
</dbReference>